<dbReference type="RefSeq" id="WP_188837069.1">
    <property type="nucleotide sequence ID" value="NZ_BMHI01000003.1"/>
</dbReference>
<feature type="transmembrane region" description="Helical" evidence="8">
    <location>
        <begin position="47"/>
        <end position="67"/>
    </location>
</feature>
<comment type="caution">
    <text evidence="10">The sequence shown here is derived from an EMBL/GenBank/DDBJ whole genome shotgun (WGS) entry which is preliminary data.</text>
</comment>
<comment type="subcellular location">
    <subcellularLocation>
        <location evidence="1">Membrane</location>
        <topology evidence="1">Multi-pass membrane protein</topology>
    </subcellularLocation>
</comment>
<evidence type="ECO:0000256" key="4">
    <source>
        <dbReference type="ARBA" id="ARBA00022692"/>
    </source>
</evidence>
<accession>A0A916T4C6</accession>
<evidence type="ECO:0000256" key="2">
    <source>
        <dbReference type="ARBA" id="ARBA00008583"/>
    </source>
</evidence>
<name>A0A916T4C6_9MICO</name>
<dbReference type="Proteomes" id="UP000636793">
    <property type="component" value="Unassembled WGS sequence"/>
</dbReference>
<reference evidence="10" key="1">
    <citation type="journal article" date="2014" name="Int. J. Syst. Evol. Microbiol.">
        <title>Complete genome sequence of Corynebacterium casei LMG S-19264T (=DSM 44701T), isolated from a smear-ripened cheese.</title>
        <authorList>
            <consortium name="US DOE Joint Genome Institute (JGI-PGF)"/>
            <person name="Walter F."/>
            <person name="Albersmeier A."/>
            <person name="Kalinowski J."/>
            <person name="Ruckert C."/>
        </authorList>
    </citation>
    <scope>NUCLEOTIDE SEQUENCE</scope>
    <source>
        <strain evidence="10">CGMCC 1.15085</strain>
    </source>
</reference>
<dbReference type="Gene3D" id="1.20.1740.10">
    <property type="entry name" value="Amino acid/polyamine transporter I"/>
    <property type="match status" value="1"/>
</dbReference>
<keyword evidence="3" id="KW-0813">Transport</keyword>
<feature type="transmembrane region" description="Helical" evidence="8">
    <location>
        <begin position="242"/>
        <end position="265"/>
    </location>
</feature>
<feature type="transmembrane region" description="Helical" evidence="8">
    <location>
        <begin position="128"/>
        <end position="149"/>
    </location>
</feature>
<proteinExistence type="inferred from homology"/>
<dbReference type="PIRSF" id="PIRSF006060">
    <property type="entry name" value="AA_transporter"/>
    <property type="match status" value="1"/>
</dbReference>
<dbReference type="PROSITE" id="PS00218">
    <property type="entry name" value="AMINO_ACID_PERMEASE_1"/>
    <property type="match status" value="1"/>
</dbReference>
<sequence>MTTSTASTDGLQRRLTSRQLTMIGIGGAIGTGLFLGSSLAISQAGPAVVLAYILCGLVALVIAWALAEMVVVHPTAGAFGTIAHHYLGAGTGFVLRWTYWAMQVIAIGGEVIAAGVYVQYWWPQITLWIPVTVFAAFVLVVNAAAVSFFGEFEYWFAMIKVTAILIFVLLGVVMIVFGLPDHPATGTHLLTSEGGFMPHGLRGLMLAMVFVLFSYIGTEVVSVTAAESEDPVRDIPRAARAMILRLALFYVAAILIVVIIVPWTVTAQGGAIEASPFVKVFSSAGIPAAATVMNFVVLTAALSSANTNLYLTTRMLHSLSAHRLAPSWVGRLSGSGVPRNALVLSGLGLVLAAIFSKNSDSNAYLMLFGVSVFAALVVWILILATHTAFRFKRRQQGLPDSPVRLWSAPVTSGIVAVFLASVLVSTAWVEGLDPAWKFGLPFFVILIVIYIVMKRTGHCDHLMASTLADYKPDGAETDSPPVALKAFELEEE</sequence>
<evidence type="ECO:0000313" key="10">
    <source>
        <dbReference type="EMBL" id="GGB31195.1"/>
    </source>
</evidence>
<feature type="transmembrane region" description="Helical" evidence="8">
    <location>
        <begin position="435"/>
        <end position="453"/>
    </location>
</feature>
<evidence type="ECO:0000256" key="7">
    <source>
        <dbReference type="ARBA" id="ARBA00023136"/>
    </source>
</evidence>
<organism evidence="10 11">
    <name type="scientific">Flexivirga endophytica</name>
    <dbReference type="NCBI Taxonomy" id="1849103"/>
    <lineage>
        <taxon>Bacteria</taxon>
        <taxon>Bacillati</taxon>
        <taxon>Actinomycetota</taxon>
        <taxon>Actinomycetes</taxon>
        <taxon>Micrococcales</taxon>
        <taxon>Dermacoccaceae</taxon>
        <taxon>Flexivirga</taxon>
    </lineage>
</organism>
<dbReference type="FunFam" id="1.20.1740.10:FF:000001">
    <property type="entry name" value="Amino acid permease"/>
    <property type="match status" value="1"/>
</dbReference>
<feature type="transmembrane region" description="Helical" evidence="8">
    <location>
        <begin position="341"/>
        <end position="357"/>
    </location>
</feature>
<dbReference type="PANTHER" id="PTHR43495:SF5">
    <property type="entry name" value="GAMMA-AMINOBUTYRIC ACID PERMEASE"/>
    <property type="match status" value="1"/>
</dbReference>
<feature type="transmembrane region" description="Helical" evidence="8">
    <location>
        <begin position="161"/>
        <end position="180"/>
    </location>
</feature>
<feature type="transmembrane region" description="Helical" evidence="8">
    <location>
        <begin position="363"/>
        <end position="384"/>
    </location>
</feature>
<feature type="domain" description="Amino acid permease/ SLC12A" evidence="9">
    <location>
        <begin position="20"/>
        <end position="462"/>
    </location>
</feature>
<evidence type="ECO:0000256" key="6">
    <source>
        <dbReference type="ARBA" id="ARBA00022989"/>
    </source>
</evidence>
<gene>
    <name evidence="10" type="ORF">GCM10011492_22240</name>
</gene>
<evidence type="ECO:0000256" key="5">
    <source>
        <dbReference type="ARBA" id="ARBA00022970"/>
    </source>
</evidence>
<dbReference type="GO" id="GO:0055085">
    <property type="term" value="P:transmembrane transport"/>
    <property type="evidence" value="ECO:0007669"/>
    <property type="project" value="InterPro"/>
</dbReference>
<keyword evidence="6 8" id="KW-1133">Transmembrane helix</keyword>
<dbReference type="EMBL" id="BMHI01000003">
    <property type="protein sequence ID" value="GGB31195.1"/>
    <property type="molecule type" value="Genomic_DNA"/>
</dbReference>
<feature type="transmembrane region" description="Helical" evidence="8">
    <location>
        <begin position="405"/>
        <end position="429"/>
    </location>
</feature>
<dbReference type="InterPro" id="IPR004841">
    <property type="entry name" value="AA-permease/SLC12A_dom"/>
</dbReference>
<keyword evidence="7 8" id="KW-0472">Membrane</keyword>
<feature type="transmembrane region" description="Helical" evidence="8">
    <location>
        <begin position="285"/>
        <end position="305"/>
    </location>
</feature>
<dbReference type="GO" id="GO:0016020">
    <property type="term" value="C:membrane"/>
    <property type="evidence" value="ECO:0007669"/>
    <property type="project" value="UniProtKB-SubCell"/>
</dbReference>
<dbReference type="Pfam" id="PF00324">
    <property type="entry name" value="AA_permease"/>
    <property type="match status" value="1"/>
</dbReference>
<comment type="similarity">
    <text evidence="2">Belongs to the amino acid-polyamine-organocation (APC) superfamily. Amino acid transporter (AAT) (TC 2.A.3.1) family.</text>
</comment>
<feature type="transmembrane region" description="Helical" evidence="8">
    <location>
        <begin position="20"/>
        <end position="41"/>
    </location>
</feature>
<evidence type="ECO:0000259" key="9">
    <source>
        <dbReference type="Pfam" id="PF00324"/>
    </source>
</evidence>
<protein>
    <submittedName>
        <fullName evidence="10">Amino acid permease</fullName>
    </submittedName>
</protein>
<dbReference type="PANTHER" id="PTHR43495">
    <property type="entry name" value="GABA PERMEASE"/>
    <property type="match status" value="1"/>
</dbReference>
<keyword evidence="4 8" id="KW-0812">Transmembrane</keyword>
<evidence type="ECO:0000256" key="1">
    <source>
        <dbReference type="ARBA" id="ARBA00004141"/>
    </source>
</evidence>
<keyword evidence="11" id="KW-1185">Reference proteome</keyword>
<reference evidence="10" key="2">
    <citation type="submission" date="2020-09" db="EMBL/GenBank/DDBJ databases">
        <authorList>
            <person name="Sun Q."/>
            <person name="Zhou Y."/>
        </authorList>
    </citation>
    <scope>NUCLEOTIDE SEQUENCE</scope>
    <source>
        <strain evidence="10">CGMCC 1.15085</strain>
    </source>
</reference>
<keyword evidence="5" id="KW-0029">Amino-acid transport</keyword>
<evidence type="ECO:0000313" key="11">
    <source>
        <dbReference type="Proteomes" id="UP000636793"/>
    </source>
</evidence>
<dbReference type="InterPro" id="IPR004840">
    <property type="entry name" value="Amino_acid_permease_CS"/>
</dbReference>
<dbReference type="GO" id="GO:0006865">
    <property type="term" value="P:amino acid transport"/>
    <property type="evidence" value="ECO:0007669"/>
    <property type="project" value="UniProtKB-KW"/>
</dbReference>
<evidence type="ECO:0000256" key="8">
    <source>
        <dbReference type="SAM" id="Phobius"/>
    </source>
</evidence>
<dbReference type="AlphaFoldDB" id="A0A916T4C6"/>
<feature type="transmembrane region" description="Helical" evidence="8">
    <location>
        <begin position="99"/>
        <end position="122"/>
    </location>
</feature>
<evidence type="ECO:0000256" key="3">
    <source>
        <dbReference type="ARBA" id="ARBA00022448"/>
    </source>
</evidence>
<feature type="transmembrane region" description="Helical" evidence="8">
    <location>
        <begin position="200"/>
        <end position="221"/>
    </location>
</feature>